<evidence type="ECO:0000313" key="9">
    <source>
        <dbReference type="Proteomes" id="UP001498771"/>
    </source>
</evidence>
<evidence type="ECO:0000256" key="1">
    <source>
        <dbReference type="ARBA" id="ARBA00004569"/>
    </source>
</evidence>
<dbReference type="EMBL" id="JBBJBU010000003">
    <property type="protein sequence ID" value="KAK7206434.1"/>
    <property type="molecule type" value="Genomic_DNA"/>
</dbReference>
<dbReference type="PANTHER" id="PTHR16719:SF0">
    <property type="entry name" value="CYTOCHROME C OXIDASE COPPER CHAPERONE"/>
    <property type="match status" value="1"/>
</dbReference>
<protein>
    <submittedName>
        <fullName evidence="8">Cysteine alpha-hairpin motif superfamily</fullName>
    </submittedName>
</protein>
<name>A0ABR1F9B1_9ASCO</name>
<evidence type="ECO:0000256" key="4">
    <source>
        <dbReference type="ARBA" id="ARBA00023008"/>
    </source>
</evidence>
<dbReference type="GeneID" id="90039973"/>
<dbReference type="InterPro" id="IPR007745">
    <property type="entry name" value="Cyt_c_oxidase_Cu-chaperone"/>
</dbReference>
<dbReference type="Pfam" id="PF05051">
    <property type="entry name" value="COX17"/>
    <property type="match status" value="1"/>
</dbReference>
<dbReference type="RefSeq" id="XP_064769467.1">
    <property type="nucleotide sequence ID" value="XM_064914461.1"/>
</dbReference>
<evidence type="ECO:0000256" key="3">
    <source>
        <dbReference type="ARBA" id="ARBA00022723"/>
    </source>
</evidence>
<keyword evidence="9" id="KW-1185">Reference proteome</keyword>
<keyword evidence="5" id="KW-0496">Mitochondrion</keyword>
<dbReference type="PROSITE" id="PS51808">
    <property type="entry name" value="CHCH"/>
    <property type="match status" value="1"/>
</dbReference>
<proteinExistence type="inferred from homology"/>
<evidence type="ECO:0000256" key="2">
    <source>
        <dbReference type="ARBA" id="ARBA00009241"/>
    </source>
</evidence>
<evidence type="ECO:0000256" key="7">
    <source>
        <dbReference type="ARBA" id="ARBA00023186"/>
    </source>
</evidence>
<reference evidence="8 9" key="1">
    <citation type="submission" date="2024-03" db="EMBL/GenBank/DDBJ databases">
        <title>Genome-scale model development and genomic sequencing of the oleaginous clade Lipomyces.</title>
        <authorList>
            <consortium name="Lawrence Berkeley National Laboratory"/>
            <person name="Czajka J.J."/>
            <person name="Han Y."/>
            <person name="Kim J."/>
            <person name="Mondo S.J."/>
            <person name="Hofstad B.A."/>
            <person name="Robles A."/>
            <person name="Haridas S."/>
            <person name="Riley R."/>
            <person name="LaButti K."/>
            <person name="Pangilinan J."/>
            <person name="Andreopoulos W."/>
            <person name="Lipzen A."/>
            <person name="Yan J."/>
            <person name="Wang M."/>
            <person name="Ng V."/>
            <person name="Grigoriev I.V."/>
            <person name="Spatafora J.W."/>
            <person name="Magnuson J.K."/>
            <person name="Baker S.E."/>
            <person name="Pomraning K.R."/>
        </authorList>
    </citation>
    <scope>NUCLEOTIDE SEQUENCE [LARGE SCALE GENOMIC DNA]</scope>
    <source>
        <strain evidence="8 9">Phaff 52-87</strain>
    </source>
</reference>
<comment type="caution">
    <text evidence="8">The sequence shown here is derived from an EMBL/GenBank/DDBJ whole genome shotgun (WGS) entry which is preliminary data.</text>
</comment>
<evidence type="ECO:0000256" key="5">
    <source>
        <dbReference type="ARBA" id="ARBA00023128"/>
    </source>
</evidence>
<evidence type="ECO:0000313" key="8">
    <source>
        <dbReference type="EMBL" id="KAK7206434.1"/>
    </source>
</evidence>
<dbReference type="SUPFAM" id="SSF47072">
    <property type="entry name" value="Cysteine alpha-hairpin motif"/>
    <property type="match status" value="1"/>
</dbReference>
<keyword evidence="6" id="KW-1015">Disulfide bond</keyword>
<comment type="subcellular location">
    <subcellularLocation>
        <location evidence="1">Mitochondrion intermembrane space</location>
    </subcellularLocation>
</comment>
<dbReference type="Proteomes" id="UP001498771">
    <property type="component" value="Unassembled WGS sequence"/>
</dbReference>
<dbReference type="PANTHER" id="PTHR16719">
    <property type="entry name" value="CYTOCHROME C OXIDASE COPPER CHAPERONE"/>
    <property type="match status" value="1"/>
</dbReference>
<comment type="similarity">
    <text evidence="2">Belongs to the COX17 family.</text>
</comment>
<keyword evidence="7" id="KW-0143">Chaperone</keyword>
<organism evidence="8 9">
    <name type="scientific">Myxozyma melibiosi</name>
    <dbReference type="NCBI Taxonomy" id="54550"/>
    <lineage>
        <taxon>Eukaryota</taxon>
        <taxon>Fungi</taxon>
        <taxon>Dikarya</taxon>
        <taxon>Ascomycota</taxon>
        <taxon>Saccharomycotina</taxon>
        <taxon>Lipomycetes</taxon>
        <taxon>Lipomycetales</taxon>
        <taxon>Lipomycetaceae</taxon>
        <taxon>Myxozyma</taxon>
    </lineage>
</organism>
<gene>
    <name evidence="8" type="ORF">BZA70DRAFT_294711</name>
</gene>
<keyword evidence="4" id="KW-0186">Copper</keyword>
<dbReference type="InterPro" id="IPR009069">
    <property type="entry name" value="Cys_alpha_HP_mot_SF"/>
</dbReference>
<sequence>MSLENTTLATSKVEDKPISEVKAERPKPCCVCLDQKQARDECMLVSEDGRKQCADLIQEYKNCMKGYGFNV</sequence>
<dbReference type="Gene3D" id="1.10.287.1130">
    <property type="entry name" value="CytochromE C oxidase copper chaperone"/>
    <property type="match status" value="1"/>
</dbReference>
<keyword evidence="3" id="KW-0479">Metal-binding</keyword>
<accession>A0ABR1F9B1</accession>
<evidence type="ECO:0000256" key="6">
    <source>
        <dbReference type="ARBA" id="ARBA00023157"/>
    </source>
</evidence>